<dbReference type="EMBL" id="WMBA01000004">
    <property type="protein sequence ID" value="MTD53194.1"/>
    <property type="molecule type" value="Genomic_DNA"/>
</dbReference>
<dbReference type="InterPro" id="IPR036866">
    <property type="entry name" value="RibonucZ/Hydroxyglut_hydro"/>
</dbReference>
<evidence type="ECO:0008006" key="3">
    <source>
        <dbReference type="Google" id="ProtNLM"/>
    </source>
</evidence>
<dbReference type="OrthoDB" id="5177904at2"/>
<evidence type="ECO:0000313" key="2">
    <source>
        <dbReference type="Proteomes" id="UP000440096"/>
    </source>
</evidence>
<name>A0A6N7Z120_9PSEU</name>
<dbReference type="Gene3D" id="3.60.15.10">
    <property type="entry name" value="Ribonuclease Z/Hydroxyacylglutathione hydrolase-like"/>
    <property type="match status" value="1"/>
</dbReference>
<comment type="caution">
    <text evidence="1">The sequence shown here is derived from an EMBL/GenBank/DDBJ whole genome shotgun (WGS) entry which is preliminary data.</text>
</comment>
<accession>A0A6N7Z120</accession>
<proteinExistence type="predicted"/>
<sequence>MRTWRVGNFKVTEVQEFPVAAGLLDGLIAQATPEAAYHSVRLHSDGDSAFITGDFIHHPIQIARPDASARNRRAFHESFAGTDLLVLGTHFTGAGAGYLVEDGDGYRLVEAKSE</sequence>
<organism evidence="1 2">
    <name type="scientific">Amycolatopsis pithecellobii</name>
    <dbReference type="NCBI Taxonomy" id="664692"/>
    <lineage>
        <taxon>Bacteria</taxon>
        <taxon>Bacillati</taxon>
        <taxon>Actinomycetota</taxon>
        <taxon>Actinomycetes</taxon>
        <taxon>Pseudonocardiales</taxon>
        <taxon>Pseudonocardiaceae</taxon>
        <taxon>Amycolatopsis</taxon>
    </lineage>
</organism>
<reference evidence="1 2" key="1">
    <citation type="submission" date="2019-11" db="EMBL/GenBank/DDBJ databases">
        <title>Draft genome of Amycolatopsis RM579.</title>
        <authorList>
            <person name="Duangmal K."/>
            <person name="Mingma R."/>
        </authorList>
    </citation>
    <scope>NUCLEOTIDE SEQUENCE [LARGE SCALE GENOMIC DNA]</scope>
    <source>
        <strain evidence="1 2">RM579</strain>
    </source>
</reference>
<dbReference type="AlphaFoldDB" id="A0A6N7Z120"/>
<gene>
    <name evidence="1" type="ORF">GKO32_04260</name>
</gene>
<dbReference type="Proteomes" id="UP000440096">
    <property type="component" value="Unassembled WGS sequence"/>
</dbReference>
<protein>
    <recommendedName>
        <fullName evidence="3">MBL fold metallo-hydrolase</fullName>
    </recommendedName>
</protein>
<evidence type="ECO:0000313" key="1">
    <source>
        <dbReference type="EMBL" id="MTD53194.1"/>
    </source>
</evidence>
<dbReference type="RefSeq" id="WP_154755440.1">
    <property type="nucleotide sequence ID" value="NZ_WMBA01000004.1"/>
</dbReference>
<keyword evidence="2" id="KW-1185">Reference proteome</keyword>